<dbReference type="PANTHER" id="PTHR24198:SF165">
    <property type="entry name" value="ANKYRIN REPEAT-CONTAINING PROTEIN-RELATED"/>
    <property type="match status" value="1"/>
</dbReference>
<feature type="repeat" description="ANK" evidence="9">
    <location>
        <begin position="1453"/>
        <end position="1485"/>
    </location>
</feature>
<dbReference type="Pfam" id="PF10283">
    <property type="entry name" value="zf-CCHH"/>
    <property type="match status" value="1"/>
</dbReference>
<evidence type="ECO:0000256" key="1">
    <source>
        <dbReference type="ARBA" id="ARBA00004123"/>
    </source>
</evidence>
<dbReference type="GO" id="GO:0005634">
    <property type="term" value="C:nucleus"/>
    <property type="evidence" value="ECO:0007669"/>
    <property type="project" value="UniProtKB-SubCell"/>
</dbReference>
<feature type="compositionally biased region" description="Acidic residues" evidence="11">
    <location>
        <begin position="207"/>
        <end position="231"/>
    </location>
</feature>
<evidence type="ECO:0000256" key="10">
    <source>
        <dbReference type="RuleBase" id="RU362114"/>
    </source>
</evidence>
<dbReference type="Pfam" id="PF00644">
    <property type="entry name" value="PARP"/>
    <property type="match status" value="1"/>
</dbReference>
<feature type="domain" description="PARP alpha-helical" evidence="13">
    <location>
        <begin position="2427"/>
        <end position="2563"/>
    </location>
</feature>
<sequence length="3005" mass="331932">MAKTKSAQNKGTADVTPEQPTKVAKTATPAKRSSSSKGKEPMTPVAPVTGKRRIRHSQVSAIELEEEDEENNKGDNSINNGGPSSTQSKSTSGKKSKNLRNVANHEASSPSPSDAANRSNRPRRLSRPLTEPLPIVKPSPTSSKKPTATSGKNNTKIIYISDDDEGLEYLLKMETDDSGDDDFNERKTFDVLEIAKSFYKRKNHNDGEDEDEDEGKSEDDNESENDGEENEGNEHEEGSAGDNAEPASKRRRASAKSKSGKKEKKEKAPRGKSAKLAVVQAATRQKNIQDRKNFPEPIITITDSSEPDTSCCLLCSSREFMRAATAKDLTLLKNTLANENVAPWYYANPPDDPLSNPLSKAVSAESEEFIHILMTTVTKNTEPPHAYIAPPASTGYQNNRTYGGGRGTKKVNESRGNREGNNAFSNWLDVSPYDFNKRGSPIFGSHTNTSGHWTHALRVACRLPYSEKTFDRLSLTCPTTNVQYMFETWGLYEAVSSGNCALAAKMLILMRDYQNSFNILHHEALNLDPTDTPYKKVLPVSVLKKSSREMHGVKPLHFSAINPDSNRLKVLLDAISASSALDADEMGRTVVHFAAACEGTGPLELLKDYGGFEFRSVDAAKMSPLLIAAKYGRADNVKFLIDAIGGGSAAADGTLLTVGYAALHFACGLGHLNVVKVLLDAGASIDLIDKKEKATPLMHVCKTGHLEIIKLLVSRGADIFAVDNMGRTPLIHACKNGHVEVVVYLLSEGADADACDTSQNYALHYACGYGWKEIVKILLDYGQTQLNSLNAWKCTPIMIADMKGHLGITQHLLQRPGIAVNFLNKDGYSMIHQMFLGGTISSKHDAEMRLRKLEILLKHGADAALKSIDGDTALHLMAGQWEFDNAVFSAKDVSEVLEKCLKLLIEYGGANLLLEEVDKAGRTPLAIALVKNRLALARNLMKTGAAVENVNSGGDKGGEKFVTLLLKAVGSVDAKKFAIPAIFEKTGFDKVDADFKDLGDECFEFLQYLRDSFASSVAFKNIVLAQLAEIDSEGYTPLLATLKLSLELQTTAQQLLENQCRSKNQPYYSWNQPQPIINAEPELVNLDHSMTFFIAGMKSLLQVIRYDTLSTFLNAKVKIPKGFKKKTATDPNPKYTGYTILHFAAHHRRSDLLKSLLESFPAITDKPDQQDDLGLTPLSLAVSKFDSSATKQPSSKYKFECKSDLALQLETVKILLMDFHANPMINSKQFESPVFRVLENLPRVVGIDEKEFGELPEGQKEIAEMLFAACLVFDGSVLDVLNGEGRSALIVAFEKGYDRFATILIDAGASLNLLGPKNVSIGLLAIRQNRISAARAVLNADLSIPDADGITCAMEAFARSEELAKLIFSKPNGSLNINNISKNKNTALIVAVKNSRSVEVVAKILALGADVNYSKPDGKTALIFAIERNDYNLVSLLIEYGANVHVQDKIDLLEQSAIHYAVLTRNNKIVAKLLEAGVNPNVVRSKDLATPLHVAVELSKKDINKSLKIERSLIKHGAKINAVDAQGRTPLHIAFFELGKIPVMDMTANEVKVRNEYESELEKYKTARKKLESYVKEIVGIQSDNEKANIFKWFYNIKAKLPENKLDEVVDKRSTQTEYSLGVMATGKEDAKNDPVEIVDFLVTQTGILPDIVDKFGRSPLHYAALIGASSCTNSLLKADVNLERPDKDGNTPLQLSLLGEHVDFYLNLGLQGASVNGKVVLANGIAESSFFYALLHGFMSIGYFIKNREKQNPCIAISDALRTGRYSLALSLASSAPAEDLKNSMDPQKKTLLHVLGDFRAQNHTEWEQEYAQEIFGFVSDINVNARDANGRTALICAAQNNQAVVLKLLLTIPGIDVNAVDDSGVDAIFNATVNASRTMISALLAKNAKVKNERRNSLQQQQQVSLVRAAVYTKNLEVVSLLLSAGADANSAEPAEKTTAVMQAVISNSNSILSKLVESGADLNRTSFAKVQNKKGDKILIKAGANVNAFHPLTHRTPFMEAMDRDTTKTEWTLLLESNVDINILDPKYNQTSFQRAVLENIQPFSKLSSEILKFKPDISKPNNETGLTLIDHAIIKKDYPLLKNLLALKADPNARSLLTVNSDSRTSLMIAIKNNDFEAVKLLVTNPVITTDINAIDQNGRNAIHYAVVPFENASYENIALIQYLSSHGASLEIVDLFGNRPIDYASRAVNGILLHCLQDLGSLPPTVENIEDDIMTDAIVPFSDLEADASHERARLEILAQEADDERIRKEASKRGIDVQTLKAEEFKKNNWAKVNPSAGVDETQVRVLYEGDGIEEYVAYDVILHKCDVSRGLYGENKFYIMQVLHNHLQDIHFLFNKWGDSSIVSKEERRSRYAGQYQKTPFNSREEAIAEFKKVFKSKSGNEWTGNPNDFVEKPGKYCLIKIIKKLPIKIKPINYDTLPKSSLPTAVEEVLKMFLHMASLKPSAIYYDDWDGGSISFEGALDSGIVAKAYKVLLNIRTTFKEMNAKMKDTTAIPSAKELLALREKLVVLSTDYFRLVPSKEGRQGLKPILSAEALSQEMIRINNLRDYDTSLSILFAASYNRFTYNPVDYAYATLKNEMKPLENKSERDLIMKWISRSNSTKADVLNILKIRRNGEDERFEEFHGNKRLLFHGSKMSNMLGILKHGLLVAPIEAPVTGYMFGKGIYFSDTFAKSWGYVNDYAGVGTEISAYGCMFVCEVALGNTFDLENSDPSFEAAKPGFGSTKGLGINVPNPQLDLTLGKQNTKIPVGPVIVDIPRKDPVSGKDIPRFLNYNEYIVYNPNQVRIKYLVLLRNSNLCHLCMKNAPLKPSAEYAADYKEWDSLPKSIPFEAEIAKALMQETKIDGKGLWQRDFSTKVVAGKSFIKKWNPPTALIETSKICKNCADSILMELMEDYCVENKGLIHGELQFRPNCWYGRECRTQQNKSHAIKYNHFCDKAVPKNGDGTDSNDNPTNADSNSGSNDNNDNDHDDDGDGNSEDDDDDDSDNDNEDDNDDDDE</sequence>
<evidence type="ECO:0000259" key="12">
    <source>
        <dbReference type="PROSITE" id="PS51059"/>
    </source>
</evidence>
<feature type="compositionally biased region" description="Polar residues" evidence="11">
    <location>
        <begin position="74"/>
        <end position="83"/>
    </location>
</feature>
<dbReference type="Pfam" id="PF02877">
    <property type="entry name" value="PARP_reg"/>
    <property type="match status" value="1"/>
</dbReference>
<feature type="compositionally biased region" description="Low complexity" evidence="11">
    <location>
        <begin position="138"/>
        <end position="150"/>
    </location>
</feature>
<dbReference type="PROSITE" id="PS50297">
    <property type="entry name" value="ANK_REP_REGION"/>
    <property type="match status" value="4"/>
</dbReference>
<evidence type="ECO:0000256" key="4">
    <source>
        <dbReference type="ARBA" id="ARBA00022695"/>
    </source>
</evidence>
<evidence type="ECO:0000256" key="7">
    <source>
        <dbReference type="ARBA" id="ARBA00023043"/>
    </source>
</evidence>
<reference evidence="15" key="1">
    <citation type="submission" date="2020-05" db="EMBL/GenBank/DDBJ databases">
        <title>Phylogenomic resolution of chytrid fungi.</title>
        <authorList>
            <person name="Stajich J.E."/>
            <person name="Amses K."/>
            <person name="Simmons R."/>
            <person name="Seto K."/>
            <person name="Myers J."/>
            <person name="Bonds A."/>
            <person name="Quandt C.A."/>
            <person name="Barry K."/>
            <person name="Liu P."/>
            <person name="Grigoriev I."/>
            <person name="Longcore J.E."/>
            <person name="James T.Y."/>
        </authorList>
    </citation>
    <scope>NUCLEOTIDE SEQUENCE</scope>
    <source>
        <strain evidence="15">JEL0513</strain>
    </source>
</reference>
<dbReference type="SMART" id="SM00248">
    <property type="entry name" value="ANK"/>
    <property type="match status" value="29"/>
</dbReference>
<keyword evidence="6 10" id="KW-0520">NAD</keyword>
<dbReference type="InterPro" id="IPR036930">
    <property type="entry name" value="WGR_dom_sf"/>
</dbReference>
<feature type="repeat" description="ANK" evidence="9">
    <location>
        <begin position="725"/>
        <end position="757"/>
    </location>
</feature>
<evidence type="ECO:0000256" key="2">
    <source>
        <dbReference type="ARBA" id="ARBA00022676"/>
    </source>
</evidence>
<dbReference type="EC" id="2.4.2.-" evidence="10"/>
<dbReference type="GO" id="GO:0003950">
    <property type="term" value="F:NAD+ poly-ADP-ribosyltransferase activity"/>
    <property type="evidence" value="ECO:0007669"/>
    <property type="project" value="UniProtKB-UniRule"/>
</dbReference>
<keyword evidence="8" id="KW-0539">Nucleus</keyword>
<dbReference type="InterPro" id="IPR019406">
    <property type="entry name" value="APLF_PBZ"/>
</dbReference>
<gene>
    <name evidence="15" type="ORF">HK100_010977</name>
</gene>
<dbReference type="SUPFAM" id="SSF56399">
    <property type="entry name" value="ADP-ribosylation"/>
    <property type="match status" value="1"/>
</dbReference>
<evidence type="ECO:0000256" key="5">
    <source>
        <dbReference type="ARBA" id="ARBA00022737"/>
    </source>
</evidence>
<dbReference type="CDD" id="cd07997">
    <property type="entry name" value="WGR_PARP"/>
    <property type="match status" value="1"/>
</dbReference>
<dbReference type="SUPFAM" id="SSF48403">
    <property type="entry name" value="Ankyrin repeat"/>
    <property type="match status" value="4"/>
</dbReference>
<feature type="repeat" description="ANK" evidence="9">
    <location>
        <begin position="1656"/>
        <end position="1688"/>
    </location>
</feature>
<evidence type="ECO:0000313" key="16">
    <source>
        <dbReference type="Proteomes" id="UP001211907"/>
    </source>
</evidence>
<dbReference type="InterPro" id="IPR002110">
    <property type="entry name" value="Ankyrin_rpt"/>
</dbReference>
<dbReference type="Pfam" id="PF05406">
    <property type="entry name" value="WGR"/>
    <property type="match status" value="1"/>
</dbReference>
<feature type="domain" description="WGR" evidence="14">
    <location>
        <begin position="2289"/>
        <end position="2404"/>
    </location>
</feature>
<feature type="repeat" description="ANK" evidence="9">
    <location>
        <begin position="920"/>
        <end position="952"/>
    </location>
</feature>
<dbReference type="GO" id="GO:0016779">
    <property type="term" value="F:nucleotidyltransferase activity"/>
    <property type="evidence" value="ECO:0007669"/>
    <property type="project" value="UniProtKB-KW"/>
</dbReference>
<evidence type="ECO:0000259" key="13">
    <source>
        <dbReference type="PROSITE" id="PS51060"/>
    </source>
</evidence>
<dbReference type="PANTHER" id="PTHR24198">
    <property type="entry name" value="ANKYRIN REPEAT AND PROTEIN KINASE DOMAIN-CONTAINING PROTEIN"/>
    <property type="match status" value="1"/>
</dbReference>
<feature type="compositionally biased region" description="Polar residues" evidence="11">
    <location>
        <begin position="2952"/>
        <end position="2962"/>
    </location>
</feature>
<feature type="domain" description="PARP catalytic" evidence="12">
    <location>
        <begin position="2573"/>
        <end position="2808"/>
    </location>
</feature>
<dbReference type="InterPro" id="IPR008893">
    <property type="entry name" value="WGR_domain"/>
</dbReference>
<keyword evidence="5" id="KW-0677">Repeat</keyword>
<accession>A0AAD5T8X5</accession>
<dbReference type="Gene3D" id="1.25.40.20">
    <property type="entry name" value="Ankyrin repeat-containing domain"/>
    <property type="match status" value="9"/>
</dbReference>
<dbReference type="Pfam" id="PF12796">
    <property type="entry name" value="Ank_2"/>
    <property type="match status" value="5"/>
</dbReference>
<dbReference type="Pfam" id="PF00023">
    <property type="entry name" value="Ank"/>
    <property type="match status" value="1"/>
</dbReference>
<feature type="compositionally biased region" description="Acidic residues" evidence="11">
    <location>
        <begin position="2975"/>
        <end position="3005"/>
    </location>
</feature>
<dbReference type="PROSITE" id="PS51059">
    <property type="entry name" value="PARP_CATALYTIC"/>
    <property type="match status" value="1"/>
</dbReference>
<dbReference type="SMART" id="SM00773">
    <property type="entry name" value="WGR"/>
    <property type="match status" value="1"/>
</dbReference>
<feature type="repeat" description="ANK" evidence="9">
    <location>
        <begin position="658"/>
        <end position="690"/>
    </location>
</feature>
<evidence type="ECO:0000259" key="14">
    <source>
        <dbReference type="PROSITE" id="PS51977"/>
    </source>
</evidence>
<dbReference type="InterPro" id="IPR036616">
    <property type="entry name" value="Poly(ADP-ribose)pol_reg_dom_sf"/>
</dbReference>
<dbReference type="Gene3D" id="3.90.228.10">
    <property type="match status" value="1"/>
</dbReference>
<comment type="subcellular location">
    <subcellularLocation>
        <location evidence="1">Nucleus</location>
    </subcellularLocation>
</comment>
<dbReference type="PROSITE" id="PS51977">
    <property type="entry name" value="WGR"/>
    <property type="match status" value="1"/>
</dbReference>
<feature type="repeat" description="ANK" evidence="9">
    <location>
        <begin position="1284"/>
        <end position="1316"/>
    </location>
</feature>
<evidence type="ECO:0000256" key="9">
    <source>
        <dbReference type="PROSITE-ProRule" id="PRU00023"/>
    </source>
</evidence>
<dbReference type="EMBL" id="JADGJH010000063">
    <property type="protein sequence ID" value="KAJ3139800.1"/>
    <property type="molecule type" value="Genomic_DNA"/>
</dbReference>
<feature type="region of interest" description="Disordered" evidence="11">
    <location>
        <begin position="196"/>
        <end position="284"/>
    </location>
</feature>
<keyword evidence="2 10" id="KW-0328">Glycosyltransferase</keyword>
<feature type="region of interest" description="Disordered" evidence="11">
    <location>
        <begin position="1"/>
        <end position="158"/>
    </location>
</feature>
<name>A0AAD5T8X5_9FUNG</name>
<keyword evidence="16" id="KW-1185">Reference proteome</keyword>
<evidence type="ECO:0000256" key="3">
    <source>
        <dbReference type="ARBA" id="ARBA00022679"/>
    </source>
</evidence>
<feature type="compositionally biased region" description="Basic residues" evidence="11">
    <location>
        <begin position="249"/>
        <end position="262"/>
    </location>
</feature>
<protein>
    <recommendedName>
        <fullName evidence="10">Poly [ADP-ribose] polymerase</fullName>
        <shortName evidence="10">PARP</shortName>
        <ecNumber evidence="10">2.4.2.-</ecNumber>
    </recommendedName>
</protein>
<dbReference type="Gene3D" id="1.20.142.10">
    <property type="entry name" value="Poly(ADP-ribose) polymerase, regulatory domain"/>
    <property type="match status" value="1"/>
</dbReference>
<keyword evidence="7 9" id="KW-0040">ANK repeat</keyword>
<comment type="caution">
    <text evidence="15">The sequence shown here is derived from an EMBL/GenBank/DDBJ whole genome shotgun (WGS) entry which is preliminary data.</text>
</comment>
<feature type="repeat" description="ANK" evidence="9">
    <location>
        <begin position="1487"/>
        <end position="1525"/>
    </location>
</feature>
<feature type="compositionally biased region" description="Polar residues" evidence="11">
    <location>
        <begin position="1"/>
        <end position="11"/>
    </location>
</feature>
<feature type="repeat" description="ANK" evidence="9">
    <location>
        <begin position="1417"/>
        <end position="1449"/>
    </location>
</feature>
<keyword evidence="4" id="KW-0548">Nucleotidyltransferase</keyword>
<feature type="region of interest" description="Disordered" evidence="11">
    <location>
        <begin position="2949"/>
        <end position="3005"/>
    </location>
</feature>
<dbReference type="PROSITE" id="PS51060">
    <property type="entry name" value="PARP_ALPHA_HD"/>
    <property type="match status" value="1"/>
</dbReference>
<proteinExistence type="predicted"/>
<dbReference type="Proteomes" id="UP001211907">
    <property type="component" value="Unassembled WGS sequence"/>
</dbReference>
<evidence type="ECO:0000256" key="8">
    <source>
        <dbReference type="ARBA" id="ARBA00023242"/>
    </source>
</evidence>
<dbReference type="SUPFAM" id="SSF47587">
    <property type="entry name" value="Domain of poly(ADP-ribose) polymerase"/>
    <property type="match status" value="1"/>
</dbReference>
<dbReference type="InterPro" id="IPR036770">
    <property type="entry name" value="Ankyrin_rpt-contain_sf"/>
</dbReference>
<dbReference type="PROSITE" id="PS50088">
    <property type="entry name" value="ANK_REPEAT"/>
    <property type="match status" value="9"/>
</dbReference>
<dbReference type="InterPro" id="IPR004102">
    <property type="entry name" value="Poly(ADP-ribose)pol_reg_dom"/>
</dbReference>
<evidence type="ECO:0000256" key="6">
    <source>
        <dbReference type="ARBA" id="ARBA00023027"/>
    </source>
</evidence>
<organism evidence="15 16">
    <name type="scientific">Physocladia obscura</name>
    <dbReference type="NCBI Taxonomy" id="109957"/>
    <lineage>
        <taxon>Eukaryota</taxon>
        <taxon>Fungi</taxon>
        <taxon>Fungi incertae sedis</taxon>
        <taxon>Chytridiomycota</taxon>
        <taxon>Chytridiomycota incertae sedis</taxon>
        <taxon>Chytridiomycetes</taxon>
        <taxon>Chytridiales</taxon>
        <taxon>Chytriomycetaceae</taxon>
        <taxon>Physocladia</taxon>
    </lineage>
</organism>
<feature type="repeat" description="ANK" evidence="9">
    <location>
        <begin position="692"/>
        <end position="724"/>
    </location>
</feature>
<dbReference type="PRINTS" id="PR01415">
    <property type="entry name" value="ANKYRIN"/>
</dbReference>
<evidence type="ECO:0000313" key="15">
    <source>
        <dbReference type="EMBL" id="KAJ3139800.1"/>
    </source>
</evidence>
<dbReference type="InterPro" id="IPR012317">
    <property type="entry name" value="Poly(ADP-ribose)pol_cat_dom"/>
</dbReference>
<evidence type="ECO:0000256" key="11">
    <source>
        <dbReference type="SAM" id="MobiDB-lite"/>
    </source>
</evidence>
<dbReference type="SUPFAM" id="SSF142921">
    <property type="entry name" value="WGR domain-like"/>
    <property type="match status" value="1"/>
</dbReference>
<keyword evidence="3 10" id="KW-0808">Transferase</keyword>
<dbReference type="CDD" id="cd01437">
    <property type="entry name" value="parp_like"/>
    <property type="match status" value="1"/>
</dbReference>